<protein>
    <submittedName>
        <fullName evidence="7">Uncharacterized protein</fullName>
    </submittedName>
</protein>
<dbReference type="OrthoDB" id="2399539at2759"/>
<proteinExistence type="predicted"/>
<evidence type="ECO:0000313" key="8">
    <source>
        <dbReference type="Proteomes" id="UP000028545"/>
    </source>
</evidence>
<dbReference type="InterPro" id="IPR050815">
    <property type="entry name" value="TF_fung"/>
</dbReference>
<keyword evidence="3" id="KW-0805">Transcription regulation</keyword>
<name>A0A084FWA3_PSEDA</name>
<dbReference type="VEuPathDB" id="FungiDB:SAPIO_CDS10063"/>
<dbReference type="AlphaFoldDB" id="A0A084FWA3"/>
<keyword evidence="4" id="KW-0804">Transcription</keyword>
<comment type="caution">
    <text evidence="7">The sequence shown here is derived from an EMBL/GenBank/DDBJ whole genome shotgun (WGS) entry which is preliminary data.</text>
</comment>
<keyword evidence="2" id="KW-0479">Metal-binding</keyword>
<dbReference type="GO" id="GO:0000981">
    <property type="term" value="F:DNA-binding transcription factor activity, RNA polymerase II-specific"/>
    <property type="evidence" value="ECO:0007669"/>
    <property type="project" value="InterPro"/>
</dbReference>
<dbReference type="RefSeq" id="XP_016639164.1">
    <property type="nucleotide sequence ID" value="XM_016783721.1"/>
</dbReference>
<dbReference type="GO" id="GO:0005634">
    <property type="term" value="C:nucleus"/>
    <property type="evidence" value="ECO:0007669"/>
    <property type="project" value="UniProtKB-SubCell"/>
</dbReference>
<dbReference type="Proteomes" id="UP000028545">
    <property type="component" value="Unassembled WGS sequence"/>
</dbReference>
<evidence type="ECO:0000256" key="4">
    <source>
        <dbReference type="ARBA" id="ARBA00023163"/>
    </source>
</evidence>
<evidence type="ECO:0000256" key="2">
    <source>
        <dbReference type="ARBA" id="ARBA00022723"/>
    </source>
</evidence>
<reference evidence="7 8" key="1">
    <citation type="journal article" date="2014" name="Genome Announc.">
        <title>Draft genome sequence of the pathogenic fungus Scedosporium apiospermum.</title>
        <authorList>
            <person name="Vandeputte P."/>
            <person name="Ghamrawi S."/>
            <person name="Rechenmann M."/>
            <person name="Iltis A."/>
            <person name="Giraud S."/>
            <person name="Fleury M."/>
            <person name="Thornton C."/>
            <person name="Delhaes L."/>
            <person name="Meyer W."/>
            <person name="Papon N."/>
            <person name="Bouchara J.P."/>
        </authorList>
    </citation>
    <scope>NUCLEOTIDE SEQUENCE [LARGE SCALE GENOMIC DNA]</scope>
    <source>
        <strain evidence="7 8">IHEM 14462</strain>
    </source>
</reference>
<comment type="subcellular location">
    <subcellularLocation>
        <location evidence="1">Nucleus</location>
    </subcellularLocation>
</comment>
<evidence type="ECO:0000256" key="5">
    <source>
        <dbReference type="ARBA" id="ARBA00023242"/>
    </source>
</evidence>
<dbReference type="GeneID" id="27719222"/>
<organism evidence="7 8">
    <name type="scientific">Pseudallescheria apiosperma</name>
    <name type="common">Scedosporium apiospermum</name>
    <dbReference type="NCBI Taxonomy" id="563466"/>
    <lineage>
        <taxon>Eukaryota</taxon>
        <taxon>Fungi</taxon>
        <taxon>Dikarya</taxon>
        <taxon>Ascomycota</taxon>
        <taxon>Pezizomycotina</taxon>
        <taxon>Sordariomycetes</taxon>
        <taxon>Hypocreomycetidae</taxon>
        <taxon>Microascales</taxon>
        <taxon>Microascaceae</taxon>
        <taxon>Scedosporium</taxon>
    </lineage>
</organism>
<accession>A0A084FWA3</accession>
<feature type="region of interest" description="Disordered" evidence="6">
    <location>
        <begin position="144"/>
        <end position="171"/>
    </location>
</feature>
<sequence>MPACPPKNVRADRTSKRDLNKTRREIMALTVKPAPLLDFRKALPVDEWELLPPLPEIIEAVNTFTRHYFQLGFGSGVKAAEIFMERAEQLALSKIYDQPSLESCQAFYLLSIAQQGSQDNLHSGPISPVSLSASDITTLLPSDEESFATGREPESRAALEDTPPAHDNPSLLADPNRSLFASLIQIHYYWGSIARRAVNRRKSSQQPWDPRSEFTTMATKRKPKICIIHIDSTKDSARQAYFSEMSLQLFSNVRDLYAQINAQFTLRTPDESVGAQMASFCVYSCGLFSAYLVKYPRICPDPAISRMGPEMLQRAMSILVECKEVWPLASRWLEALEKSSRDPKGSSFGLEGSMADGSQSGGGSLSLILETGPATPKSTTQDMYDPTGAYYSPATTTLGPGNDGFEGELQFYIDGAQAWPGSSALFDYS</sequence>
<keyword evidence="8" id="KW-1185">Reference proteome</keyword>
<evidence type="ECO:0000313" key="7">
    <source>
        <dbReference type="EMBL" id="KEZ39365.1"/>
    </source>
</evidence>
<evidence type="ECO:0000256" key="6">
    <source>
        <dbReference type="SAM" id="MobiDB-lite"/>
    </source>
</evidence>
<feature type="region of interest" description="Disordered" evidence="6">
    <location>
        <begin position="340"/>
        <end position="361"/>
    </location>
</feature>
<dbReference type="PANTHER" id="PTHR47338:SF5">
    <property type="entry name" value="ZN(II)2CYS6 TRANSCRIPTION FACTOR (EUROFUNG)"/>
    <property type="match status" value="1"/>
</dbReference>
<evidence type="ECO:0000256" key="1">
    <source>
        <dbReference type="ARBA" id="ARBA00004123"/>
    </source>
</evidence>
<dbReference type="HOGENOM" id="CLU_639604_0_0_1"/>
<keyword evidence="5" id="KW-0539">Nucleus</keyword>
<gene>
    <name evidence="7" type="ORF">SAPIO_CDS10063</name>
</gene>
<evidence type="ECO:0000256" key="3">
    <source>
        <dbReference type="ARBA" id="ARBA00023015"/>
    </source>
</evidence>
<dbReference type="PANTHER" id="PTHR47338">
    <property type="entry name" value="ZN(II)2CYS6 TRANSCRIPTION FACTOR (EUROFUNG)-RELATED"/>
    <property type="match status" value="1"/>
</dbReference>
<dbReference type="KEGG" id="sapo:SAPIO_CDS10063"/>
<dbReference type="GO" id="GO:0046872">
    <property type="term" value="F:metal ion binding"/>
    <property type="evidence" value="ECO:0007669"/>
    <property type="project" value="UniProtKB-KW"/>
</dbReference>
<dbReference type="EMBL" id="JOWA01000154">
    <property type="protein sequence ID" value="KEZ39365.1"/>
    <property type="molecule type" value="Genomic_DNA"/>
</dbReference>